<evidence type="ECO:0000313" key="20">
    <source>
        <dbReference type="Ensembl" id="ENSCCNP00000013845.1"/>
    </source>
</evidence>
<keyword evidence="11" id="KW-0744">Spermatogenesis</keyword>
<feature type="compositionally biased region" description="Polar residues" evidence="18">
    <location>
        <begin position="1057"/>
        <end position="1066"/>
    </location>
</feature>
<proteinExistence type="predicted"/>
<evidence type="ECO:0000256" key="17">
    <source>
        <dbReference type="ARBA" id="ARBA00071205"/>
    </source>
</evidence>
<dbReference type="PROSITE" id="PS51450">
    <property type="entry name" value="LRR"/>
    <property type="match status" value="6"/>
</dbReference>
<dbReference type="FunFam" id="3.40.50.300:FF:000828">
    <property type="entry name" value="leucine-rich repeat and guanylate kinase domain-containing protein-like"/>
    <property type="match status" value="1"/>
</dbReference>
<keyword evidence="5" id="KW-0808">Transferase</keyword>
<dbReference type="Pfam" id="PF14580">
    <property type="entry name" value="LRR_9"/>
    <property type="match status" value="1"/>
</dbReference>
<dbReference type="FunFam" id="3.80.10.10:FF:000191">
    <property type="entry name" value="Leucine rich repeats and guanylate kinase domain containing"/>
    <property type="match status" value="1"/>
</dbReference>
<dbReference type="SUPFAM" id="SSF52058">
    <property type="entry name" value="L domain-like"/>
    <property type="match status" value="1"/>
</dbReference>
<keyword evidence="10" id="KW-0067">ATP-binding</keyword>
<accession>A0A8C0WRG9</accession>
<evidence type="ECO:0000256" key="9">
    <source>
        <dbReference type="ARBA" id="ARBA00022782"/>
    </source>
</evidence>
<evidence type="ECO:0000256" key="18">
    <source>
        <dbReference type="SAM" id="MobiDB-lite"/>
    </source>
</evidence>
<dbReference type="Pfam" id="PF00625">
    <property type="entry name" value="Guanylate_kin"/>
    <property type="match status" value="1"/>
</dbReference>
<dbReference type="InterPro" id="IPR001611">
    <property type="entry name" value="Leu-rich_rpt"/>
</dbReference>
<evidence type="ECO:0000256" key="4">
    <source>
        <dbReference type="ARBA" id="ARBA00022614"/>
    </source>
</evidence>
<keyword evidence="7" id="KW-0547">Nucleotide-binding</keyword>
<evidence type="ECO:0000256" key="11">
    <source>
        <dbReference type="ARBA" id="ARBA00022871"/>
    </source>
</evidence>
<evidence type="ECO:0000259" key="19">
    <source>
        <dbReference type="PROSITE" id="PS50052"/>
    </source>
</evidence>
<dbReference type="Ensembl" id="ENSCCNT00000018153.1">
    <property type="protein sequence ID" value="ENSCCNP00000013845.1"/>
    <property type="gene ID" value="ENSCCNG00000014337.1"/>
</dbReference>
<feature type="compositionally biased region" description="Polar residues" evidence="18">
    <location>
        <begin position="717"/>
        <end position="726"/>
    </location>
</feature>
<evidence type="ECO:0000256" key="14">
    <source>
        <dbReference type="ARBA" id="ARBA00023329"/>
    </source>
</evidence>
<keyword evidence="9" id="KW-0221">Differentiation</keyword>
<dbReference type="SMART" id="SM00072">
    <property type="entry name" value="GuKc"/>
    <property type="match status" value="1"/>
</dbReference>
<dbReference type="InterPro" id="IPR032675">
    <property type="entry name" value="LRR_dom_sf"/>
</dbReference>
<feature type="compositionally biased region" description="Polar residues" evidence="18">
    <location>
        <begin position="991"/>
        <end position="1000"/>
    </location>
</feature>
<feature type="compositionally biased region" description="Polar residues" evidence="18">
    <location>
        <begin position="922"/>
        <end position="941"/>
    </location>
</feature>
<evidence type="ECO:0000256" key="10">
    <source>
        <dbReference type="ARBA" id="ARBA00022840"/>
    </source>
</evidence>
<dbReference type="InterPro" id="IPR025875">
    <property type="entry name" value="Leu-rich_rpt_4"/>
</dbReference>
<feature type="compositionally biased region" description="Basic and acidic residues" evidence="18">
    <location>
        <begin position="821"/>
        <end position="834"/>
    </location>
</feature>
<dbReference type="GO" id="GO:0005829">
    <property type="term" value="C:cytosol"/>
    <property type="evidence" value="ECO:0007669"/>
    <property type="project" value="TreeGrafter"/>
</dbReference>
<keyword evidence="13" id="KW-0966">Cell projection</keyword>
<reference evidence="20" key="1">
    <citation type="submission" date="2023-09" db="UniProtKB">
        <authorList>
            <consortium name="Ensembl"/>
        </authorList>
    </citation>
    <scope>IDENTIFICATION</scope>
</reference>
<dbReference type="PANTHER" id="PTHR23117:SF18">
    <property type="entry name" value="LEUCINE-RICH REPEAT AND GUANYLATE KINASE DOMAIN-CONTAINING PROTEIN"/>
    <property type="match status" value="1"/>
</dbReference>
<dbReference type="SMART" id="SM00365">
    <property type="entry name" value="LRR_SD22"/>
    <property type="match status" value="7"/>
</dbReference>
<evidence type="ECO:0000256" key="2">
    <source>
        <dbReference type="ARBA" id="ARBA00004218"/>
    </source>
</evidence>
<gene>
    <name evidence="20" type="primary">Lrguk</name>
</gene>
<dbReference type="Gene3D" id="3.40.50.300">
    <property type="entry name" value="P-loop containing nucleotide triphosphate hydrolases"/>
    <property type="match status" value="1"/>
</dbReference>
<evidence type="ECO:0000256" key="8">
    <source>
        <dbReference type="ARBA" id="ARBA00022777"/>
    </source>
</evidence>
<feature type="region of interest" description="Disordered" evidence="18">
    <location>
        <begin position="602"/>
        <end position="623"/>
    </location>
</feature>
<evidence type="ECO:0000256" key="13">
    <source>
        <dbReference type="ARBA" id="ARBA00023273"/>
    </source>
</evidence>
<evidence type="ECO:0000256" key="5">
    <source>
        <dbReference type="ARBA" id="ARBA00022679"/>
    </source>
</evidence>
<dbReference type="PANTHER" id="PTHR23117">
    <property type="entry name" value="GUANYLATE KINASE-RELATED"/>
    <property type="match status" value="1"/>
</dbReference>
<comment type="subcellular location">
    <subcellularLocation>
        <location evidence="1">Cytoplasm</location>
        <location evidence="1">Cytoskeleton</location>
        <location evidence="1">Cilium basal body</location>
    </subcellularLocation>
    <subcellularLocation>
        <location evidence="2">Cytoplasmic vesicle</location>
        <location evidence="2">Secretory vesicle</location>
        <location evidence="2">Acrosome</location>
    </subcellularLocation>
</comment>
<evidence type="ECO:0000256" key="1">
    <source>
        <dbReference type="ARBA" id="ARBA00004120"/>
    </source>
</evidence>
<feature type="region of interest" description="Disordered" evidence="18">
    <location>
        <begin position="653"/>
        <end position="1143"/>
    </location>
</feature>
<keyword evidence="8" id="KW-0418">Kinase</keyword>
<comment type="subunit">
    <text evidence="16">Interacts (via guanylate kinase-like domain) with RIMBP3 (via coiled-coil region). Interacts (via guanylate kinase-like domain) with HOOK2. Interacts (via LRRCT domain) with KLC3. Interacts with HOOK1 and HOOK3.</text>
</comment>
<dbReference type="FunFam" id="3.80.10.10:FF:000238">
    <property type="entry name" value="Leucine rich repeats and guanylate kinase domain containing"/>
    <property type="match status" value="1"/>
</dbReference>
<evidence type="ECO:0000256" key="12">
    <source>
        <dbReference type="ARBA" id="ARBA00023212"/>
    </source>
</evidence>
<dbReference type="GO" id="GO:0001669">
    <property type="term" value="C:acrosomal vesicle"/>
    <property type="evidence" value="ECO:0007669"/>
    <property type="project" value="UniProtKB-SubCell"/>
</dbReference>
<dbReference type="GO" id="GO:0005524">
    <property type="term" value="F:ATP binding"/>
    <property type="evidence" value="ECO:0007669"/>
    <property type="project" value="UniProtKB-KW"/>
</dbReference>
<dbReference type="GO" id="GO:0004385">
    <property type="term" value="F:GMP kinase activity"/>
    <property type="evidence" value="ECO:0007669"/>
    <property type="project" value="TreeGrafter"/>
</dbReference>
<dbReference type="GO" id="GO:0007283">
    <property type="term" value="P:spermatogenesis"/>
    <property type="evidence" value="ECO:0007669"/>
    <property type="project" value="UniProtKB-KW"/>
</dbReference>
<comment type="function">
    <text evidence="15">Involved in multiple aspects of sperm assembly including acrosome attachment, shaping of the sperm head and in the early aspects of axoneme development. Not essential for primary cilium biogenesis.</text>
</comment>
<dbReference type="GO" id="GO:0030154">
    <property type="term" value="P:cell differentiation"/>
    <property type="evidence" value="ECO:0007669"/>
    <property type="project" value="UniProtKB-KW"/>
</dbReference>
<evidence type="ECO:0000256" key="15">
    <source>
        <dbReference type="ARBA" id="ARBA00054148"/>
    </source>
</evidence>
<feature type="compositionally biased region" description="Basic and acidic residues" evidence="18">
    <location>
        <begin position="842"/>
        <end position="851"/>
    </location>
</feature>
<evidence type="ECO:0000256" key="7">
    <source>
        <dbReference type="ARBA" id="ARBA00022741"/>
    </source>
</evidence>
<keyword evidence="12" id="KW-0206">Cytoskeleton</keyword>
<dbReference type="SUPFAM" id="SSF52540">
    <property type="entry name" value="P-loop containing nucleoside triphosphate hydrolases"/>
    <property type="match status" value="1"/>
</dbReference>
<feature type="compositionally biased region" description="Basic and acidic residues" evidence="18">
    <location>
        <begin position="1079"/>
        <end position="1096"/>
    </location>
</feature>
<protein>
    <recommendedName>
        <fullName evidence="17">Leucine-rich repeat and guanylate kinase domain-containing protein</fullName>
    </recommendedName>
</protein>
<keyword evidence="6" id="KW-0677">Repeat</keyword>
<evidence type="ECO:0000256" key="6">
    <source>
        <dbReference type="ARBA" id="ARBA00022737"/>
    </source>
</evidence>
<feature type="domain" description="Guanylate kinase-like" evidence="19">
    <location>
        <begin position="407"/>
        <end position="591"/>
    </location>
</feature>
<feature type="compositionally biased region" description="Basic and acidic residues" evidence="18">
    <location>
        <begin position="667"/>
        <end position="678"/>
    </location>
</feature>
<dbReference type="PROSITE" id="PS50052">
    <property type="entry name" value="GUANYLATE_KINASE_2"/>
    <property type="match status" value="1"/>
</dbReference>
<dbReference type="Gene3D" id="3.80.10.10">
    <property type="entry name" value="Ribonuclease Inhibitor"/>
    <property type="match status" value="2"/>
</dbReference>
<keyword evidence="14" id="KW-0968">Cytoplasmic vesicle</keyword>
<evidence type="ECO:0000256" key="16">
    <source>
        <dbReference type="ARBA" id="ARBA00062266"/>
    </source>
</evidence>
<sequence>MAAPEKGLQRWRMFCLQKGLYIPRSATQPMQWRSDKERHYWSSPMGPRAKGSFSKASSYLLQQLIHRHQDWDAHGGDLESSESSESEMLNVEEEFDGVLREEAVAEALHKLGRSGPGTEQVYLNLNLSGCDLIDISILCTYVHLQKLDLSVNKIEDLSCVSSMPYLLELNASQNKLTTFFDFKPPKNLKKVDFSFNQISEMCDLSAYNTLTKLILDNNEIEEIRGLERCSNLTHLSLANNKITTINGLNSLPIKILRLSNNEIEKITGLEDLKTLQNLDLSHNKISSLQGLENHDLLEMINLEDNKITELSEIKYIENLPILRILNLLRNPIQEKSEYWFFVIFMLLRLTELDQKKIKVEEKVSAVNKYDPPPEVVASQDHLTHVVNSMMQPQRIFDSTLPSLDAPYPMLVLAGPQACGKRELAHRLCRQFNTYFRYGVMELCKNISNCSTYIKLYYGHCCMKIFVLFKFQGKFILTFNYGNHNYGLNRDTVEGIARDGLASCIHMEIEGVRSLKYSYFEPRYILVVPVNKEKYEGYLRRKGLFSRAEIEFAVSRVDLYVKINQKFPGYFDAVINADDLDVAYQKLSQLIREYLGLTEEPTKSLAPTAGVPSSKKTASGVPAHLVPSPRRLAKLQADGQVTEHLSGVQIHAKVPENQNPAPSPNHELTQEDEAHKKEPSPNSHLDSEPQQQLSSSALGVPQKAQDISPNIEEEDGQQSDLSPNTIATKLDVPEEEAQSPEVKADEAGLSPTSTSQGPPQIPGHPPCLSLQSDQDEESGEAKVASGGPPLSEPPQLTEPTSLSLEKIQDEETESAKPPPNSSHHDPPYPDSEKKLAGGSQPPLKEKTSKAEAVRVSTPYPELPPPQDSATNTKQMQDREQRMTFLPRSRLAPTRLPQPQTLAPLQSRRPTPKLLSPSREEAFGTSSDQTLNPSPRSLPTQEGDTSKLPPISPPHSKPTRSLNPHVAHSPQQVPEEKVSEVKLPMISPPIQEQALQHTLNPSQEEEAPKVHLPRIPTPFTEPQLPQNMEVHPNSKPTKERKASKVGHSSSKKIPEMQASPHSQESMQQMVARKKPFPIQREMIKGPEHFKKAPPESAEKSMQLTSHSKSGPPNPNPAAPQNQASAEEPGNPTGRRRARGSQSTKV</sequence>
<keyword evidence="3" id="KW-0963">Cytoplasm</keyword>
<dbReference type="InterPro" id="IPR008144">
    <property type="entry name" value="Guanylate_kin-like_dom"/>
</dbReference>
<dbReference type="Pfam" id="PF12799">
    <property type="entry name" value="LRR_4"/>
    <property type="match status" value="1"/>
</dbReference>
<evidence type="ECO:0000256" key="3">
    <source>
        <dbReference type="ARBA" id="ARBA00022490"/>
    </source>
</evidence>
<dbReference type="InterPro" id="IPR027417">
    <property type="entry name" value="P-loop_NTPase"/>
</dbReference>
<dbReference type="AlphaFoldDB" id="A0A8C0WRG9"/>
<organism evidence="20">
    <name type="scientific">Castor canadensis</name>
    <name type="common">American beaver</name>
    <dbReference type="NCBI Taxonomy" id="51338"/>
    <lineage>
        <taxon>Eukaryota</taxon>
        <taxon>Metazoa</taxon>
        <taxon>Chordata</taxon>
        <taxon>Craniata</taxon>
        <taxon>Vertebrata</taxon>
        <taxon>Euteleostomi</taxon>
        <taxon>Mammalia</taxon>
        <taxon>Eutheria</taxon>
        <taxon>Euarchontoglires</taxon>
        <taxon>Glires</taxon>
        <taxon>Rodentia</taxon>
        <taxon>Castorimorpha</taxon>
        <taxon>Castoridae</taxon>
        <taxon>Castor</taxon>
    </lineage>
</organism>
<keyword evidence="4" id="KW-0433">Leucine-rich repeat</keyword>
<name>A0A8C0WRG9_CASCN</name>
<feature type="compositionally biased region" description="Polar residues" evidence="18">
    <location>
        <begin position="1097"/>
        <end position="1108"/>
    </location>
</feature>
<feature type="compositionally biased region" description="Polar residues" evidence="18">
    <location>
        <begin position="679"/>
        <end position="696"/>
    </location>
</feature>
<dbReference type="InterPro" id="IPR008145">
    <property type="entry name" value="GK/Ca_channel_bsu"/>
</dbReference>